<comment type="caution">
    <text evidence="2">The sequence shown here is derived from an EMBL/GenBank/DDBJ whole genome shotgun (WGS) entry which is preliminary data.</text>
</comment>
<dbReference type="EMBL" id="JAINDJ010000005">
    <property type="protein sequence ID" value="KAG9447497.1"/>
    <property type="molecule type" value="Genomic_DNA"/>
</dbReference>
<dbReference type="AlphaFoldDB" id="A0AAV7EII3"/>
<evidence type="ECO:0000313" key="3">
    <source>
        <dbReference type="Proteomes" id="UP000825729"/>
    </source>
</evidence>
<reference evidence="2 3" key="1">
    <citation type="submission" date="2021-07" db="EMBL/GenBank/DDBJ databases">
        <title>The Aristolochia fimbriata genome: insights into angiosperm evolution, floral development and chemical biosynthesis.</title>
        <authorList>
            <person name="Jiao Y."/>
        </authorList>
    </citation>
    <scope>NUCLEOTIDE SEQUENCE [LARGE SCALE GENOMIC DNA]</scope>
    <source>
        <strain evidence="2">IBCAS-2021</strain>
        <tissue evidence="2">Leaf</tissue>
    </source>
</reference>
<organism evidence="2 3">
    <name type="scientific">Aristolochia fimbriata</name>
    <name type="common">White veined hardy Dutchman's pipe vine</name>
    <dbReference type="NCBI Taxonomy" id="158543"/>
    <lineage>
        <taxon>Eukaryota</taxon>
        <taxon>Viridiplantae</taxon>
        <taxon>Streptophyta</taxon>
        <taxon>Embryophyta</taxon>
        <taxon>Tracheophyta</taxon>
        <taxon>Spermatophyta</taxon>
        <taxon>Magnoliopsida</taxon>
        <taxon>Magnoliidae</taxon>
        <taxon>Piperales</taxon>
        <taxon>Aristolochiaceae</taxon>
        <taxon>Aristolochia</taxon>
    </lineage>
</organism>
<dbReference type="Proteomes" id="UP000825729">
    <property type="component" value="Unassembled WGS sequence"/>
</dbReference>
<keyword evidence="3" id="KW-1185">Reference proteome</keyword>
<sequence>MENCKERVHPGVGAMVIVGSWYRHKGGGGQTLLSLAAFAYTPHTHPWRVKRGAEGAFGVLIGEEKGEGGGPTRTSRSGELR</sequence>
<proteinExistence type="predicted"/>
<protein>
    <submittedName>
        <fullName evidence="2">Uncharacterized protein</fullName>
    </submittedName>
</protein>
<evidence type="ECO:0000313" key="2">
    <source>
        <dbReference type="EMBL" id="KAG9447497.1"/>
    </source>
</evidence>
<accession>A0AAV7EII3</accession>
<gene>
    <name evidence="2" type="ORF">H6P81_013625</name>
</gene>
<name>A0AAV7EII3_ARIFI</name>
<evidence type="ECO:0000256" key="1">
    <source>
        <dbReference type="SAM" id="MobiDB-lite"/>
    </source>
</evidence>
<feature type="region of interest" description="Disordered" evidence="1">
    <location>
        <begin position="62"/>
        <end position="81"/>
    </location>
</feature>